<dbReference type="Proteomes" id="UP000007123">
    <property type="component" value="Unassembled WGS sequence"/>
</dbReference>
<dbReference type="Gene3D" id="3.90.1200.10">
    <property type="match status" value="1"/>
</dbReference>
<dbReference type="PATRIC" id="fig|1156935.5.peg.3607"/>
<dbReference type="AlphaFoldDB" id="K2PC44"/>
<dbReference type="InterPro" id="IPR006748">
    <property type="entry name" value="NH2Glyco/OHUrea_AB-resist_kin"/>
</dbReference>
<dbReference type="RefSeq" id="WP_006727537.1">
    <property type="nucleotide sequence ID" value="NZ_ALJF01000013.1"/>
</dbReference>
<proteinExistence type="predicted"/>
<organism evidence="1 2">
    <name type="scientific">Agrobacterium albertimagni AOL15</name>
    <dbReference type="NCBI Taxonomy" id="1156935"/>
    <lineage>
        <taxon>Bacteria</taxon>
        <taxon>Pseudomonadati</taxon>
        <taxon>Pseudomonadota</taxon>
        <taxon>Alphaproteobacteria</taxon>
        <taxon>Hyphomicrobiales</taxon>
        <taxon>Rhizobiaceae</taxon>
        <taxon>Rhizobium/Agrobacterium group</taxon>
        <taxon>Agrobacterium</taxon>
    </lineage>
</organism>
<comment type="caution">
    <text evidence="1">The sequence shown here is derived from an EMBL/GenBank/DDBJ whole genome shotgun (WGS) entry which is preliminary data.</text>
</comment>
<keyword evidence="2" id="KW-1185">Reference proteome</keyword>
<sequence length="289" mass="31524">MSAAFALPAATIEAWSIDSAELIADTPSSLVFRVRRLCSTNIVKSLKPAGLGELPGLDFLEWRQGLGAVRLIDRIGVSCLLEDGGTQTLRQHLDLRGDTEATDIALRVLNKLHAPSDRTAPAALVPLERHFSSLFCLAETARSSDLEGLPGWAADTARGLLSAQQDQRPLHGDFHHENIVQDASGEWRAIDPQGLYGDPVYDVANLFGNPLGYKTLILDPARIIRLAETFSSHFGCRPQKVLSYGAIHAMLSAAWMLEDGYALPGDTRLTERLAFARIAKSLLVEQFVD</sequence>
<dbReference type="InterPro" id="IPR011009">
    <property type="entry name" value="Kinase-like_dom_sf"/>
</dbReference>
<dbReference type="STRING" id="1156935.QWE_17713"/>
<gene>
    <name evidence="1" type="ORF">QWE_17713</name>
</gene>
<protein>
    <submittedName>
        <fullName evidence="1">Streptomycin resistance protein</fullName>
    </submittedName>
</protein>
<dbReference type="SUPFAM" id="SSF56112">
    <property type="entry name" value="Protein kinase-like (PK-like)"/>
    <property type="match status" value="1"/>
</dbReference>
<dbReference type="Pfam" id="PF04655">
    <property type="entry name" value="APH_6_hur"/>
    <property type="match status" value="1"/>
</dbReference>
<dbReference type="EMBL" id="ALJF01000013">
    <property type="protein sequence ID" value="EKF58463.1"/>
    <property type="molecule type" value="Genomic_DNA"/>
</dbReference>
<dbReference type="eggNOG" id="COG3570">
    <property type="taxonomic scope" value="Bacteria"/>
</dbReference>
<accession>K2PC44</accession>
<evidence type="ECO:0000313" key="1">
    <source>
        <dbReference type="EMBL" id="EKF58463.1"/>
    </source>
</evidence>
<evidence type="ECO:0000313" key="2">
    <source>
        <dbReference type="Proteomes" id="UP000007123"/>
    </source>
</evidence>
<dbReference type="GO" id="GO:0016773">
    <property type="term" value="F:phosphotransferase activity, alcohol group as acceptor"/>
    <property type="evidence" value="ECO:0007669"/>
    <property type="project" value="InterPro"/>
</dbReference>
<dbReference type="GO" id="GO:0019748">
    <property type="term" value="P:secondary metabolic process"/>
    <property type="evidence" value="ECO:0007669"/>
    <property type="project" value="InterPro"/>
</dbReference>
<reference evidence="1 2" key="1">
    <citation type="journal article" date="2012" name="J. Bacteriol.">
        <title>Draft Genome Sequence of Agrobacterium albertimagni Strain AOL15.</title>
        <authorList>
            <person name="Trimble W.L."/>
            <person name="Phung le T."/>
            <person name="Meyer F."/>
            <person name="Gilbert J.A."/>
            <person name="Silver S."/>
        </authorList>
    </citation>
    <scope>NUCLEOTIDE SEQUENCE [LARGE SCALE GENOMIC DNA]</scope>
    <source>
        <strain evidence="1 2">AOL15</strain>
    </source>
</reference>
<name>K2PC44_9HYPH</name>